<accession>A0ABM1S1U1</accession>
<reference evidence="3" key="1">
    <citation type="submission" date="2025-08" db="UniProtKB">
        <authorList>
            <consortium name="RefSeq"/>
        </authorList>
    </citation>
    <scope>IDENTIFICATION</scope>
    <source>
        <tissue evidence="3">Muscle</tissue>
    </source>
</reference>
<sequence length="206" mass="24170">MVNYKYEAQRSTEKTIVISSCQTPLLCNSFLHHWKSPWILLINQMFPHLQNIQLQADKETLYKELEQKHKLLQDSLCILEKLEHHNGKEIEELKQKMDDEKSHLEEKVVTLEQTVNVLSEEESTAQSKLKQRVKELEEVIFKKEDEIKAHLSSRKEGTDTSKGSANFSQEYLLGEIQRLTIELQLQEDSNKVCIYIYEKTLIVLQV</sequence>
<organism evidence="2 3">
    <name type="scientific">Limulus polyphemus</name>
    <name type="common">Atlantic horseshoe crab</name>
    <dbReference type="NCBI Taxonomy" id="6850"/>
    <lineage>
        <taxon>Eukaryota</taxon>
        <taxon>Metazoa</taxon>
        <taxon>Ecdysozoa</taxon>
        <taxon>Arthropoda</taxon>
        <taxon>Chelicerata</taxon>
        <taxon>Merostomata</taxon>
        <taxon>Xiphosura</taxon>
        <taxon>Limulidae</taxon>
        <taxon>Limulus</taxon>
    </lineage>
</organism>
<evidence type="ECO:0000313" key="3">
    <source>
        <dbReference type="RefSeq" id="XP_022237596.1"/>
    </source>
</evidence>
<keyword evidence="2" id="KW-1185">Reference proteome</keyword>
<proteinExistence type="predicted"/>
<feature type="coiled-coil region" evidence="1">
    <location>
        <begin position="87"/>
        <end position="146"/>
    </location>
</feature>
<keyword evidence="1" id="KW-0175">Coiled coil</keyword>
<dbReference type="Proteomes" id="UP000694941">
    <property type="component" value="Unplaced"/>
</dbReference>
<dbReference type="RefSeq" id="XP_022237596.1">
    <property type="nucleotide sequence ID" value="XM_022381888.1"/>
</dbReference>
<gene>
    <name evidence="3" type="primary">LOC111085004</name>
</gene>
<dbReference type="GeneID" id="111085004"/>
<evidence type="ECO:0000313" key="2">
    <source>
        <dbReference type="Proteomes" id="UP000694941"/>
    </source>
</evidence>
<evidence type="ECO:0000256" key="1">
    <source>
        <dbReference type="SAM" id="Coils"/>
    </source>
</evidence>
<name>A0ABM1S1U1_LIMPO</name>
<protein>
    <submittedName>
        <fullName evidence="3">Uncharacterized protein LOC111085004 isoform X1</fullName>
    </submittedName>
</protein>